<organism evidence="1 2">
    <name type="scientific">Clavispora lusitaniae</name>
    <name type="common">Candida lusitaniae</name>
    <dbReference type="NCBI Taxonomy" id="36911"/>
    <lineage>
        <taxon>Eukaryota</taxon>
        <taxon>Fungi</taxon>
        <taxon>Dikarya</taxon>
        <taxon>Ascomycota</taxon>
        <taxon>Saccharomycotina</taxon>
        <taxon>Pichiomycetes</taxon>
        <taxon>Metschnikowiaceae</taxon>
        <taxon>Clavispora</taxon>
    </lineage>
</organism>
<name>A0ACD0WG41_CLALS</name>
<gene>
    <name evidence="1" type="ORF">EJF14_20412</name>
</gene>
<reference evidence="2" key="1">
    <citation type="journal article" date="2019" name="MBio">
        <title>Comparative genomics for the elucidation of multidrug resistance (MDR) in Candida lusitaniae.</title>
        <authorList>
            <person name="Kannan A."/>
            <person name="Asner S.A."/>
            <person name="Trachsel E."/>
            <person name="Kelly S."/>
            <person name="Parker J."/>
            <person name="Sanglard D."/>
        </authorList>
    </citation>
    <scope>NUCLEOTIDE SEQUENCE [LARGE SCALE GENOMIC DNA]</scope>
    <source>
        <strain evidence="2">P1</strain>
    </source>
</reference>
<accession>A0ACD0WG41</accession>
<dbReference type="Proteomes" id="UP000326582">
    <property type="component" value="Chromosome 2"/>
</dbReference>
<sequence length="99" mass="11175">MFNRSSSSSQPQLSSTKSKASRHLNCHPSQPFHSMKFSSTPFLPMKSSMLKQNSHQFSVAHQLKRIGLSLRKKKSTTKPLDDMNSYNNYLSRTEVALSG</sequence>
<dbReference type="EMBL" id="CP038485">
    <property type="protein sequence ID" value="QFZ26507.1"/>
    <property type="molecule type" value="Genomic_DNA"/>
</dbReference>
<evidence type="ECO:0000313" key="1">
    <source>
        <dbReference type="EMBL" id="QFZ26507.1"/>
    </source>
</evidence>
<protein>
    <submittedName>
        <fullName evidence="1">Uncharacterized protein</fullName>
    </submittedName>
</protein>
<evidence type="ECO:0000313" key="2">
    <source>
        <dbReference type="Proteomes" id="UP000326582"/>
    </source>
</evidence>
<proteinExistence type="predicted"/>
<keyword evidence="2" id="KW-1185">Reference proteome</keyword>